<sequence>MQKFWQYTTTTFLTLLSSSLPAWSLNAPIDRSTTPRSIESSKIALQRTTCVRLTFSNGASVHAGQLWLNSNGMGRMTVKFFSPQLGRQESVDQIMRTENSAQGILLVGSDPVYSGTRRRHPNYSPDNFLLRIDENGRRSFFTFDLNRNVSAVEIDPC</sequence>
<dbReference type="RefSeq" id="WP_106309658.1">
    <property type="nucleotide sequence ID" value="NZ_PVWO01000355.1"/>
</dbReference>
<protein>
    <submittedName>
        <fullName evidence="2">Uncharacterized protein</fullName>
    </submittedName>
</protein>
<keyword evidence="1" id="KW-0732">Signal</keyword>
<accession>A0A2T1G2S0</accession>
<evidence type="ECO:0000256" key="1">
    <source>
        <dbReference type="SAM" id="SignalP"/>
    </source>
</evidence>
<proteinExistence type="predicted"/>
<dbReference type="OrthoDB" id="462801at2"/>
<feature type="signal peptide" evidence="1">
    <location>
        <begin position="1"/>
        <end position="22"/>
    </location>
</feature>
<reference evidence="2 3" key="1">
    <citation type="submission" date="2018-03" db="EMBL/GenBank/DDBJ databases">
        <title>The ancient ancestry and fast evolution of plastids.</title>
        <authorList>
            <person name="Moore K.R."/>
            <person name="Magnabosco C."/>
            <person name="Momper L."/>
            <person name="Gold D.A."/>
            <person name="Bosak T."/>
            <person name="Fournier G.P."/>
        </authorList>
    </citation>
    <scope>NUCLEOTIDE SEQUENCE [LARGE SCALE GENOMIC DNA]</scope>
    <source>
        <strain evidence="2 3">CCALA 037</strain>
    </source>
</reference>
<dbReference type="AlphaFoldDB" id="A0A2T1G2S0"/>
<gene>
    <name evidence="2" type="ORF">C7B77_21500</name>
</gene>
<keyword evidence="3" id="KW-1185">Reference proteome</keyword>
<organism evidence="2 3">
    <name type="scientific">Chamaesiphon polymorphus CCALA 037</name>
    <dbReference type="NCBI Taxonomy" id="2107692"/>
    <lineage>
        <taxon>Bacteria</taxon>
        <taxon>Bacillati</taxon>
        <taxon>Cyanobacteriota</taxon>
        <taxon>Cyanophyceae</taxon>
        <taxon>Gomontiellales</taxon>
        <taxon>Chamaesiphonaceae</taxon>
        <taxon>Chamaesiphon</taxon>
    </lineage>
</organism>
<name>A0A2T1G2S0_9CYAN</name>
<dbReference type="Proteomes" id="UP000238937">
    <property type="component" value="Unassembled WGS sequence"/>
</dbReference>
<evidence type="ECO:0000313" key="3">
    <source>
        <dbReference type="Proteomes" id="UP000238937"/>
    </source>
</evidence>
<evidence type="ECO:0000313" key="2">
    <source>
        <dbReference type="EMBL" id="PSB51549.1"/>
    </source>
</evidence>
<comment type="caution">
    <text evidence="2">The sequence shown here is derived from an EMBL/GenBank/DDBJ whole genome shotgun (WGS) entry which is preliminary data.</text>
</comment>
<dbReference type="EMBL" id="PVWO01000355">
    <property type="protein sequence ID" value="PSB51549.1"/>
    <property type="molecule type" value="Genomic_DNA"/>
</dbReference>
<feature type="chain" id="PRO_5015727864" evidence="1">
    <location>
        <begin position="23"/>
        <end position="157"/>
    </location>
</feature>